<accession>A0A167I2T7</accession>
<gene>
    <name evidence="1" type="ORF">CALVIDRAFT_310842</name>
</gene>
<evidence type="ECO:0000313" key="1">
    <source>
        <dbReference type="EMBL" id="KZO92239.1"/>
    </source>
</evidence>
<evidence type="ECO:0000313" key="2">
    <source>
        <dbReference type="Proteomes" id="UP000076738"/>
    </source>
</evidence>
<name>A0A167I2T7_CALVF</name>
<protein>
    <submittedName>
        <fullName evidence="1">Uncharacterized protein</fullName>
    </submittedName>
</protein>
<dbReference type="Proteomes" id="UP000076738">
    <property type="component" value="Unassembled WGS sequence"/>
</dbReference>
<dbReference type="AlphaFoldDB" id="A0A167I2T7"/>
<sequence>MRLEFCIDPFATSVSVAIIRMVWPTMIYRLWRINTGLGHLPDARRYQVSRRYVAPWSSTASTVILCPGTTLCSWWPKRTSACMERTARKNLGEEARSPPTCPPLADLGLINAMHIFLVYIDFHLLPWHLKKTAYSMIPRITGTTPLLDWRVIVVAILHFFPSVIPKSFRIFSTVVPAFDVSTLTANGTGMGGGRGTSYIGRPP</sequence>
<reference evidence="1 2" key="1">
    <citation type="journal article" date="2016" name="Mol. Biol. Evol.">
        <title>Comparative Genomics of Early-Diverging Mushroom-Forming Fungi Provides Insights into the Origins of Lignocellulose Decay Capabilities.</title>
        <authorList>
            <person name="Nagy L.G."/>
            <person name="Riley R."/>
            <person name="Tritt A."/>
            <person name="Adam C."/>
            <person name="Daum C."/>
            <person name="Floudas D."/>
            <person name="Sun H."/>
            <person name="Yadav J.S."/>
            <person name="Pangilinan J."/>
            <person name="Larsson K.H."/>
            <person name="Matsuura K."/>
            <person name="Barry K."/>
            <person name="Labutti K."/>
            <person name="Kuo R."/>
            <person name="Ohm R.A."/>
            <person name="Bhattacharya S.S."/>
            <person name="Shirouzu T."/>
            <person name="Yoshinaga Y."/>
            <person name="Martin F.M."/>
            <person name="Grigoriev I.V."/>
            <person name="Hibbett D.S."/>
        </authorList>
    </citation>
    <scope>NUCLEOTIDE SEQUENCE [LARGE SCALE GENOMIC DNA]</scope>
    <source>
        <strain evidence="1 2">TUFC12733</strain>
    </source>
</reference>
<dbReference type="EMBL" id="KV417312">
    <property type="protein sequence ID" value="KZO92239.1"/>
    <property type="molecule type" value="Genomic_DNA"/>
</dbReference>
<organism evidence="1 2">
    <name type="scientific">Calocera viscosa (strain TUFC12733)</name>
    <dbReference type="NCBI Taxonomy" id="1330018"/>
    <lineage>
        <taxon>Eukaryota</taxon>
        <taxon>Fungi</taxon>
        <taxon>Dikarya</taxon>
        <taxon>Basidiomycota</taxon>
        <taxon>Agaricomycotina</taxon>
        <taxon>Dacrymycetes</taxon>
        <taxon>Dacrymycetales</taxon>
        <taxon>Dacrymycetaceae</taxon>
        <taxon>Calocera</taxon>
    </lineage>
</organism>
<proteinExistence type="predicted"/>
<keyword evidence="2" id="KW-1185">Reference proteome</keyword>